<accession>A0A5K7ZBE7</accession>
<sequence length="189" mass="21575">MDRIVEFLFETMLLKRIHRTGYQFLGPGKESVAEHTYGVMCIAWTLARLTPEADTGHLLTMCLVHDMPEARMGDLNYVQKRYVNANEKRALNHLTRGLPFGTDIRELLDEFNAGETLEAQLARDADQLAFLIDLKSLSDMGYAAPEKWAGHVKERLRTPAGIEMADCIGRTEWDSWWLKLFVDSGTKEK</sequence>
<dbReference type="Gene3D" id="1.10.3210.10">
    <property type="entry name" value="Hypothetical protein af1432"/>
    <property type="match status" value="1"/>
</dbReference>
<evidence type="ECO:0000256" key="1">
    <source>
        <dbReference type="ARBA" id="ARBA00001638"/>
    </source>
</evidence>
<dbReference type="InterPro" id="IPR003607">
    <property type="entry name" value="HD/PDEase_dom"/>
</dbReference>
<dbReference type="SMART" id="SM00471">
    <property type="entry name" value="HDc"/>
    <property type="match status" value="1"/>
</dbReference>
<dbReference type="Pfam" id="PF13023">
    <property type="entry name" value="HD_3"/>
    <property type="match status" value="1"/>
</dbReference>
<comment type="catalytic activity">
    <reaction evidence="1">
        <text>a 2'-deoxyribonucleoside 5'-phosphate + H2O = a 2'-deoxyribonucleoside + phosphate</text>
        <dbReference type="Rhea" id="RHEA:36167"/>
        <dbReference type="ChEBI" id="CHEBI:15377"/>
        <dbReference type="ChEBI" id="CHEBI:18274"/>
        <dbReference type="ChEBI" id="CHEBI:43474"/>
        <dbReference type="ChEBI" id="CHEBI:65317"/>
        <dbReference type="EC" id="3.1.3.89"/>
    </reaction>
</comment>
<feature type="domain" description="HD/PDEase" evidence="8">
    <location>
        <begin position="28"/>
        <end position="140"/>
    </location>
</feature>
<evidence type="ECO:0000256" key="2">
    <source>
        <dbReference type="ARBA" id="ARBA00001936"/>
    </source>
</evidence>
<organism evidence="9 10">
    <name type="scientific">Desulfosarcina widdelii</name>
    <dbReference type="NCBI Taxonomy" id="947919"/>
    <lineage>
        <taxon>Bacteria</taxon>
        <taxon>Pseudomonadati</taxon>
        <taxon>Thermodesulfobacteriota</taxon>
        <taxon>Desulfobacteria</taxon>
        <taxon>Desulfobacterales</taxon>
        <taxon>Desulfosarcinaceae</taxon>
        <taxon>Desulfosarcina</taxon>
    </lineage>
</organism>
<evidence type="ECO:0000256" key="6">
    <source>
        <dbReference type="ARBA" id="ARBA00022723"/>
    </source>
</evidence>
<dbReference type="AlphaFoldDB" id="A0A5K7ZBE7"/>
<dbReference type="PANTHER" id="PTHR11845">
    <property type="entry name" value="5'-DEOXYNUCLEOTIDASE HDDC2"/>
    <property type="match status" value="1"/>
</dbReference>
<evidence type="ECO:0000256" key="3">
    <source>
        <dbReference type="ARBA" id="ARBA00001941"/>
    </source>
</evidence>
<dbReference type="SUPFAM" id="SSF109604">
    <property type="entry name" value="HD-domain/PDEase-like"/>
    <property type="match status" value="1"/>
</dbReference>
<protein>
    <recommendedName>
        <fullName evidence="5">5'-deoxynucleotidase</fullName>
        <ecNumber evidence="5">3.1.3.89</ecNumber>
    </recommendedName>
</protein>
<proteinExistence type="predicted"/>
<evidence type="ECO:0000256" key="5">
    <source>
        <dbReference type="ARBA" id="ARBA00012964"/>
    </source>
</evidence>
<keyword evidence="6" id="KW-0479">Metal-binding</keyword>
<comment type="cofactor">
    <cofactor evidence="3">
        <name>Co(2+)</name>
        <dbReference type="ChEBI" id="CHEBI:48828"/>
    </cofactor>
</comment>
<evidence type="ECO:0000259" key="8">
    <source>
        <dbReference type="SMART" id="SM00471"/>
    </source>
</evidence>
<keyword evidence="10" id="KW-1185">Reference proteome</keyword>
<dbReference type="RefSeq" id="WP_155307735.1">
    <property type="nucleotide sequence ID" value="NZ_AP021875.1"/>
</dbReference>
<dbReference type="InterPro" id="IPR039356">
    <property type="entry name" value="YfbR/HDDC2"/>
</dbReference>
<dbReference type="KEGG" id="dwd:DSCW_65930"/>
<evidence type="ECO:0000313" key="9">
    <source>
        <dbReference type="EMBL" id="BBO79176.1"/>
    </source>
</evidence>
<dbReference type="GO" id="GO:0005737">
    <property type="term" value="C:cytoplasm"/>
    <property type="evidence" value="ECO:0007669"/>
    <property type="project" value="TreeGrafter"/>
</dbReference>
<dbReference type="InterPro" id="IPR006674">
    <property type="entry name" value="HD_domain"/>
</dbReference>
<dbReference type="EMBL" id="AP021875">
    <property type="protein sequence ID" value="BBO79176.1"/>
    <property type="molecule type" value="Genomic_DNA"/>
</dbReference>
<evidence type="ECO:0000313" key="10">
    <source>
        <dbReference type="Proteomes" id="UP000427769"/>
    </source>
</evidence>
<dbReference type="EC" id="3.1.3.89" evidence="5"/>
<dbReference type="OrthoDB" id="9786155at2"/>
<dbReference type="GO" id="GO:0046872">
    <property type="term" value="F:metal ion binding"/>
    <property type="evidence" value="ECO:0007669"/>
    <property type="project" value="UniProtKB-KW"/>
</dbReference>
<comment type="subunit">
    <text evidence="4">Homodimer.</text>
</comment>
<reference evidence="9 10" key="1">
    <citation type="submission" date="2019-11" db="EMBL/GenBank/DDBJ databases">
        <title>Comparative genomics of hydrocarbon-degrading Desulfosarcina strains.</title>
        <authorList>
            <person name="Watanabe M."/>
            <person name="Kojima H."/>
            <person name="Fukui M."/>
        </authorList>
    </citation>
    <scope>NUCLEOTIDE SEQUENCE [LARGE SCALE GENOMIC DNA]</scope>
    <source>
        <strain evidence="9 10">PP31</strain>
    </source>
</reference>
<evidence type="ECO:0000256" key="4">
    <source>
        <dbReference type="ARBA" id="ARBA00011738"/>
    </source>
</evidence>
<evidence type="ECO:0000256" key="7">
    <source>
        <dbReference type="ARBA" id="ARBA00022801"/>
    </source>
</evidence>
<keyword evidence="7 9" id="KW-0378">Hydrolase</keyword>
<dbReference type="PANTHER" id="PTHR11845:SF13">
    <property type="entry name" value="5'-DEOXYNUCLEOTIDASE HDDC2"/>
    <property type="match status" value="1"/>
</dbReference>
<gene>
    <name evidence="9" type="ORF">DSCW_65930</name>
</gene>
<comment type="cofactor">
    <cofactor evidence="2">
        <name>Mn(2+)</name>
        <dbReference type="ChEBI" id="CHEBI:29035"/>
    </cofactor>
</comment>
<dbReference type="GO" id="GO:0002953">
    <property type="term" value="F:5'-deoxynucleotidase activity"/>
    <property type="evidence" value="ECO:0007669"/>
    <property type="project" value="UniProtKB-EC"/>
</dbReference>
<dbReference type="Proteomes" id="UP000427769">
    <property type="component" value="Chromosome"/>
</dbReference>
<name>A0A5K7ZBE7_9BACT</name>